<evidence type="ECO:0000313" key="1">
    <source>
        <dbReference type="EMBL" id="GAK72907.1"/>
    </source>
</evidence>
<dbReference type="EMBL" id="BBJU01000029">
    <property type="protein sequence ID" value="GAK72907.1"/>
    <property type="molecule type" value="Genomic_DNA"/>
</dbReference>
<proteinExistence type="predicted"/>
<reference evidence="1 2" key="1">
    <citation type="submission" date="2014-08" db="EMBL/GenBank/DDBJ databases">
        <title>Whole genome shotgun sequence of Rhizobium rubi NBRC 13261.</title>
        <authorList>
            <person name="Katano-Makiyama Y."/>
            <person name="Hosoyama A."/>
            <person name="Hashimoto M."/>
            <person name="Hosoyama Y."/>
            <person name="Noguchi M."/>
            <person name="Tsuchikane K."/>
            <person name="Uohara A."/>
            <person name="Ohji S."/>
            <person name="Ichikawa N."/>
            <person name="Kimura A."/>
            <person name="Yamazoe A."/>
            <person name="Fujita N."/>
        </authorList>
    </citation>
    <scope>NUCLEOTIDE SEQUENCE [LARGE SCALE GENOMIC DNA]</scope>
    <source>
        <strain evidence="1 2">NBRC 13261</strain>
    </source>
</reference>
<protein>
    <submittedName>
        <fullName evidence="1">Uncharacterized protein</fullName>
    </submittedName>
</protein>
<evidence type="ECO:0000313" key="2">
    <source>
        <dbReference type="Proteomes" id="UP000028701"/>
    </source>
</evidence>
<dbReference type="AlphaFoldDB" id="A0A081D1W1"/>
<name>A0A081D1W1_9HYPH</name>
<accession>A0A081D1W1</accession>
<sequence>MMTSIKTDAQINERQEEFLTLINMLTYAEGVAETLGAPSASWYIDVAKQALQSALQSEMDIELTHADIINLSSVRAGHC</sequence>
<organism evidence="1 2">
    <name type="scientific">Agrobacterium rubi TR3 = NBRC 13261</name>
    <dbReference type="NCBI Taxonomy" id="1368415"/>
    <lineage>
        <taxon>Bacteria</taxon>
        <taxon>Pseudomonadati</taxon>
        <taxon>Pseudomonadota</taxon>
        <taxon>Alphaproteobacteria</taxon>
        <taxon>Hyphomicrobiales</taxon>
        <taxon>Rhizobiaceae</taxon>
        <taxon>Rhizobium/Agrobacterium group</taxon>
        <taxon>Agrobacterium</taxon>
    </lineage>
</organism>
<dbReference type="Proteomes" id="UP000028701">
    <property type="component" value="Unassembled WGS sequence"/>
</dbReference>
<comment type="caution">
    <text evidence="1">The sequence shown here is derived from an EMBL/GenBank/DDBJ whole genome shotgun (WGS) entry which is preliminary data.</text>
</comment>
<gene>
    <name evidence="1" type="ORF">RRU01S_29_00240</name>
</gene>